<reference evidence="1 2" key="1">
    <citation type="journal article" date="2021" name="Elife">
        <title>Chloroplast acquisition without the gene transfer in kleptoplastic sea slugs, Plakobranchus ocellatus.</title>
        <authorList>
            <person name="Maeda T."/>
            <person name="Takahashi S."/>
            <person name="Yoshida T."/>
            <person name="Shimamura S."/>
            <person name="Takaki Y."/>
            <person name="Nagai Y."/>
            <person name="Toyoda A."/>
            <person name="Suzuki Y."/>
            <person name="Arimoto A."/>
            <person name="Ishii H."/>
            <person name="Satoh N."/>
            <person name="Nishiyama T."/>
            <person name="Hasebe M."/>
            <person name="Maruyama T."/>
            <person name="Minagawa J."/>
            <person name="Obokata J."/>
            <person name="Shigenobu S."/>
        </authorList>
    </citation>
    <scope>NUCLEOTIDE SEQUENCE [LARGE SCALE GENOMIC DNA]</scope>
</reference>
<gene>
    <name evidence="1" type="ORF">ElyMa_003826000</name>
</gene>
<accession>A0AAV4FHT5</accession>
<sequence>MVEDRARTLMNSFITTRLDSCRSVLYGLPIKGVIEAAETSKHNCARHHVHQEHTTPGPVPGSLHWLPITARRTSGIQNPLSLKGKATPQKSKNRAPHTLWAESDLLQVQPCRYPSPEANVTGKRCPTNTQRT</sequence>
<comment type="caution">
    <text evidence="1">The sequence shown here is derived from an EMBL/GenBank/DDBJ whole genome shotgun (WGS) entry which is preliminary data.</text>
</comment>
<proteinExistence type="predicted"/>
<dbReference type="EMBL" id="BMAT01007809">
    <property type="protein sequence ID" value="GFR71915.1"/>
    <property type="molecule type" value="Genomic_DNA"/>
</dbReference>
<name>A0AAV4FHT5_9GAST</name>
<keyword evidence="2" id="KW-1185">Reference proteome</keyword>
<organism evidence="1 2">
    <name type="scientific">Elysia marginata</name>
    <dbReference type="NCBI Taxonomy" id="1093978"/>
    <lineage>
        <taxon>Eukaryota</taxon>
        <taxon>Metazoa</taxon>
        <taxon>Spiralia</taxon>
        <taxon>Lophotrochozoa</taxon>
        <taxon>Mollusca</taxon>
        <taxon>Gastropoda</taxon>
        <taxon>Heterobranchia</taxon>
        <taxon>Euthyneura</taxon>
        <taxon>Panpulmonata</taxon>
        <taxon>Sacoglossa</taxon>
        <taxon>Placobranchoidea</taxon>
        <taxon>Plakobranchidae</taxon>
        <taxon>Elysia</taxon>
    </lineage>
</organism>
<dbReference type="AlphaFoldDB" id="A0AAV4FHT5"/>
<evidence type="ECO:0000313" key="1">
    <source>
        <dbReference type="EMBL" id="GFR71915.1"/>
    </source>
</evidence>
<protein>
    <submittedName>
        <fullName evidence="1">Uncharacterized protein</fullName>
    </submittedName>
</protein>
<evidence type="ECO:0000313" key="2">
    <source>
        <dbReference type="Proteomes" id="UP000762676"/>
    </source>
</evidence>
<dbReference type="Proteomes" id="UP000762676">
    <property type="component" value="Unassembled WGS sequence"/>
</dbReference>